<evidence type="ECO:0000259" key="15">
    <source>
        <dbReference type="PROSITE" id="PS50109"/>
    </source>
</evidence>
<keyword evidence="12" id="KW-0902">Two-component regulatory system</keyword>
<dbReference type="PANTHER" id="PTHR45528">
    <property type="entry name" value="SENSOR HISTIDINE KINASE CPXA"/>
    <property type="match status" value="1"/>
</dbReference>
<dbReference type="SUPFAM" id="SSF47384">
    <property type="entry name" value="Homodimeric domain of signal transducing histidine kinase"/>
    <property type="match status" value="1"/>
</dbReference>
<protein>
    <recommendedName>
        <fullName evidence="3">histidine kinase</fullName>
        <ecNumber evidence="3">2.7.13.3</ecNumber>
    </recommendedName>
</protein>
<evidence type="ECO:0000256" key="11">
    <source>
        <dbReference type="ARBA" id="ARBA00022989"/>
    </source>
</evidence>
<dbReference type="Proteomes" id="UP000288812">
    <property type="component" value="Unassembled WGS sequence"/>
</dbReference>
<name>A0A437S8P1_9FIRM</name>
<dbReference type="AlphaFoldDB" id="A0A437S8P1"/>
<evidence type="ECO:0000256" key="6">
    <source>
        <dbReference type="ARBA" id="ARBA00022679"/>
    </source>
</evidence>
<evidence type="ECO:0000256" key="7">
    <source>
        <dbReference type="ARBA" id="ARBA00022692"/>
    </source>
</evidence>
<keyword evidence="4" id="KW-1003">Cell membrane</keyword>
<accession>A0A437S8P1</accession>
<dbReference type="CDD" id="cd00082">
    <property type="entry name" value="HisKA"/>
    <property type="match status" value="1"/>
</dbReference>
<evidence type="ECO:0000313" key="17">
    <source>
        <dbReference type="Proteomes" id="UP000288812"/>
    </source>
</evidence>
<keyword evidence="8" id="KW-0547">Nucleotide-binding</keyword>
<evidence type="ECO:0000256" key="10">
    <source>
        <dbReference type="ARBA" id="ARBA00022840"/>
    </source>
</evidence>
<dbReference type="SMART" id="SM00388">
    <property type="entry name" value="HisKA"/>
    <property type="match status" value="1"/>
</dbReference>
<organism evidence="16 17">
    <name type="scientific">Anaerosphaera multitolerans</name>
    <dbReference type="NCBI Taxonomy" id="2487351"/>
    <lineage>
        <taxon>Bacteria</taxon>
        <taxon>Bacillati</taxon>
        <taxon>Bacillota</taxon>
        <taxon>Tissierellia</taxon>
        <taxon>Tissierellales</taxon>
        <taxon>Peptoniphilaceae</taxon>
        <taxon>Anaerosphaera</taxon>
    </lineage>
</organism>
<keyword evidence="10" id="KW-0067">ATP-binding</keyword>
<gene>
    <name evidence="16" type="ORF">EF514_02685</name>
</gene>
<evidence type="ECO:0000313" key="16">
    <source>
        <dbReference type="EMBL" id="RVU55197.1"/>
    </source>
</evidence>
<reference evidence="16 17" key="1">
    <citation type="submission" date="2018-11" db="EMBL/GenBank/DDBJ databases">
        <title>Genome sequencing and assembly of Anaerosphaera sp. nov., GS7-6-2.</title>
        <authorList>
            <person name="Rettenmaier R."/>
            <person name="Liebl W."/>
            <person name="Zverlov V."/>
        </authorList>
    </citation>
    <scope>NUCLEOTIDE SEQUENCE [LARGE SCALE GENOMIC DNA]</scope>
    <source>
        <strain evidence="16 17">GS7-6-2</strain>
    </source>
</reference>
<evidence type="ECO:0000256" key="4">
    <source>
        <dbReference type="ARBA" id="ARBA00022475"/>
    </source>
</evidence>
<feature type="transmembrane region" description="Helical" evidence="14">
    <location>
        <begin position="6"/>
        <end position="22"/>
    </location>
</feature>
<evidence type="ECO:0000256" key="1">
    <source>
        <dbReference type="ARBA" id="ARBA00000085"/>
    </source>
</evidence>
<dbReference type="InterPro" id="IPR050398">
    <property type="entry name" value="HssS/ArlS-like"/>
</dbReference>
<dbReference type="RefSeq" id="WP_127723571.1">
    <property type="nucleotide sequence ID" value="NZ_RLIH01000003.1"/>
</dbReference>
<keyword evidence="13 14" id="KW-0472">Membrane</keyword>
<evidence type="ECO:0000256" key="14">
    <source>
        <dbReference type="SAM" id="Phobius"/>
    </source>
</evidence>
<evidence type="ECO:0000256" key="12">
    <source>
        <dbReference type="ARBA" id="ARBA00023012"/>
    </source>
</evidence>
<dbReference type="GO" id="GO:0005886">
    <property type="term" value="C:plasma membrane"/>
    <property type="evidence" value="ECO:0007669"/>
    <property type="project" value="UniProtKB-SubCell"/>
</dbReference>
<evidence type="ECO:0000256" key="8">
    <source>
        <dbReference type="ARBA" id="ARBA00022741"/>
    </source>
</evidence>
<dbReference type="InterPro" id="IPR036890">
    <property type="entry name" value="HATPase_C_sf"/>
</dbReference>
<dbReference type="SUPFAM" id="SSF55874">
    <property type="entry name" value="ATPase domain of HSP90 chaperone/DNA topoisomerase II/histidine kinase"/>
    <property type="match status" value="1"/>
</dbReference>
<keyword evidence="6" id="KW-0808">Transferase</keyword>
<dbReference type="GO" id="GO:0005524">
    <property type="term" value="F:ATP binding"/>
    <property type="evidence" value="ECO:0007669"/>
    <property type="project" value="UniProtKB-KW"/>
</dbReference>
<dbReference type="EC" id="2.7.13.3" evidence="3"/>
<evidence type="ECO:0000256" key="9">
    <source>
        <dbReference type="ARBA" id="ARBA00022777"/>
    </source>
</evidence>
<keyword evidence="5" id="KW-0597">Phosphoprotein</keyword>
<dbReference type="Gene3D" id="3.30.565.10">
    <property type="entry name" value="Histidine kinase-like ATPase, C-terminal domain"/>
    <property type="match status" value="1"/>
</dbReference>
<dbReference type="PANTHER" id="PTHR45528:SF1">
    <property type="entry name" value="SENSOR HISTIDINE KINASE CPXA"/>
    <property type="match status" value="1"/>
</dbReference>
<comment type="subcellular location">
    <subcellularLocation>
        <location evidence="2">Cell membrane</location>
        <topology evidence="2">Multi-pass membrane protein</topology>
    </subcellularLocation>
</comment>
<keyword evidence="7 14" id="KW-0812">Transmembrane</keyword>
<sequence length="305" mass="35395">MISKILIIILGIMIIFLLYKHCSLKNNIKKLNIDLESKIKNENNTKIANNTSDRNFNKLADNIEILIKKNRENIVLKNQIEKDYKDLMANLSHDLRTPLTSIIGYISLINTDDEDSKKYIKIIGEKSTYLNNLIEKFYEFSLLSGIDNSSEELNYLDLKEMLYSIVFEYYSGFENLNQNIEINFNNDNSLEVLSSSKLLSTVFHNIIDNILKYSLGDNLIELEESENYIKIFFSNKTNLDDGNYNFLFNRGRVIDSSRKYSTGIGLAIVSVAINKLEYMGNIFVKDKRFYIEITIIKNTPKVKYT</sequence>
<comment type="caution">
    <text evidence="16">The sequence shown here is derived from an EMBL/GenBank/DDBJ whole genome shotgun (WGS) entry which is preliminary data.</text>
</comment>
<evidence type="ECO:0000256" key="5">
    <source>
        <dbReference type="ARBA" id="ARBA00022553"/>
    </source>
</evidence>
<evidence type="ECO:0000256" key="2">
    <source>
        <dbReference type="ARBA" id="ARBA00004651"/>
    </source>
</evidence>
<dbReference type="Pfam" id="PF00512">
    <property type="entry name" value="HisKA"/>
    <property type="match status" value="1"/>
</dbReference>
<dbReference type="PROSITE" id="PS50109">
    <property type="entry name" value="HIS_KIN"/>
    <property type="match status" value="1"/>
</dbReference>
<feature type="domain" description="Histidine kinase" evidence="15">
    <location>
        <begin position="90"/>
        <end position="287"/>
    </location>
</feature>
<keyword evidence="17" id="KW-1185">Reference proteome</keyword>
<dbReference type="EMBL" id="RLIH01000003">
    <property type="protein sequence ID" value="RVU55197.1"/>
    <property type="molecule type" value="Genomic_DNA"/>
</dbReference>
<dbReference type="InterPro" id="IPR036097">
    <property type="entry name" value="HisK_dim/P_sf"/>
</dbReference>
<keyword evidence="11 14" id="KW-1133">Transmembrane helix</keyword>
<keyword evidence="9 16" id="KW-0418">Kinase</keyword>
<dbReference type="Gene3D" id="1.10.287.130">
    <property type="match status" value="1"/>
</dbReference>
<evidence type="ECO:0000256" key="3">
    <source>
        <dbReference type="ARBA" id="ARBA00012438"/>
    </source>
</evidence>
<comment type="catalytic activity">
    <reaction evidence="1">
        <text>ATP + protein L-histidine = ADP + protein N-phospho-L-histidine.</text>
        <dbReference type="EC" id="2.7.13.3"/>
    </reaction>
</comment>
<proteinExistence type="predicted"/>
<dbReference type="InterPro" id="IPR005467">
    <property type="entry name" value="His_kinase_dom"/>
</dbReference>
<dbReference type="OrthoDB" id="9780718at2"/>
<evidence type="ECO:0000256" key="13">
    <source>
        <dbReference type="ARBA" id="ARBA00023136"/>
    </source>
</evidence>
<dbReference type="InterPro" id="IPR003661">
    <property type="entry name" value="HisK_dim/P_dom"/>
</dbReference>
<dbReference type="GO" id="GO:0000155">
    <property type="term" value="F:phosphorelay sensor kinase activity"/>
    <property type="evidence" value="ECO:0007669"/>
    <property type="project" value="InterPro"/>
</dbReference>